<accession>A0A6P3EVX6</accession>
<dbReference type="GO" id="GO:0005164">
    <property type="term" value="F:tumor necrosis factor receptor binding"/>
    <property type="evidence" value="ECO:0007669"/>
    <property type="project" value="InterPro"/>
</dbReference>
<keyword evidence="4" id="KW-1185">Reference proteome</keyword>
<dbReference type="GO" id="GO:0045585">
    <property type="term" value="P:positive regulation of cytotoxic T cell differentiation"/>
    <property type="evidence" value="ECO:0007669"/>
    <property type="project" value="TreeGrafter"/>
</dbReference>
<feature type="domain" description="THD" evidence="3">
    <location>
        <begin position="85"/>
        <end position="234"/>
    </location>
</feature>
<sequence length="240" mass="25536">MSSCADVAKDPEAPWPPAPRSCARRRLWQVLGAAGLLLAAVALGAGIGLAVGKAAASGPGSPGGLLNTLTGSTEEPQDPAPIVTPTARLLAQDVILKNGTLSWYSEKGMADVLLLPGLTYDKRRKELVVAKAGRYQVCLYLELSHILPDSRVSGRVSLALHLEPPQIGVTAQSVAVKLKPSSPNAVGDYHCQWLQMPDNQRLSVHLSAYLPTEAGEYQAWQLAQTATKLELFQMAVEVPD</sequence>
<dbReference type="PANTHER" id="PTHR15153:SF0">
    <property type="entry name" value="TUMOR NECROSIS FACTOR LIGAND SUPERFAMILY MEMBER 9"/>
    <property type="match status" value="1"/>
</dbReference>
<evidence type="ECO:0000256" key="2">
    <source>
        <dbReference type="SAM" id="Phobius"/>
    </source>
</evidence>
<gene>
    <name evidence="5" type="primary">Tnfsf9</name>
</gene>
<dbReference type="FunCoup" id="A0A6P3EVX6">
    <property type="interactions" value="560"/>
</dbReference>
<reference evidence="5" key="1">
    <citation type="submission" date="2025-08" db="UniProtKB">
        <authorList>
            <consortium name="RefSeq"/>
        </authorList>
    </citation>
    <scope>IDENTIFICATION</scope>
</reference>
<comment type="similarity">
    <text evidence="1">Belongs to the tumor necrosis factor family.</text>
</comment>
<dbReference type="GO" id="GO:0006955">
    <property type="term" value="P:immune response"/>
    <property type="evidence" value="ECO:0007669"/>
    <property type="project" value="InterPro"/>
</dbReference>
<dbReference type="AlphaFoldDB" id="A0A6P3EVX6"/>
<keyword evidence="2" id="KW-1133">Transmembrane helix</keyword>
<dbReference type="CTD" id="8744"/>
<dbReference type="InParanoid" id="A0A6P3EVX6"/>
<feature type="transmembrane region" description="Helical" evidence="2">
    <location>
        <begin position="30"/>
        <end position="51"/>
    </location>
</feature>
<dbReference type="SMART" id="SM00207">
    <property type="entry name" value="TNF"/>
    <property type="match status" value="1"/>
</dbReference>
<dbReference type="GO" id="GO:0005886">
    <property type="term" value="C:plasma membrane"/>
    <property type="evidence" value="ECO:0007669"/>
    <property type="project" value="TreeGrafter"/>
</dbReference>
<proteinExistence type="inferred from homology"/>
<name>A0A6P3EVX6_OCTDE</name>
<protein>
    <submittedName>
        <fullName evidence="5">Tumor necrosis factor ligand superfamily member 9</fullName>
    </submittedName>
</protein>
<dbReference type="InterPro" id="IPR008983">
    <property type="entry name" value="Tumour_necrosis_fac-like_dom"/>
</dbReference>
<dbReference type="InterPro" id="IPR042373">
    <property type="entry name" value="TNFSF9"/>
</dbReference>
<dbReference type="InterPro" id="IPR006052">
    <property type="entry name" value="TNF_dom"/>
</dbReference>
<dbReference type="Gene3D" id="2.60.120.40">
    <property type="match status" value="1"/>
</dbReference>
<dbReference type="PANTHER" id="PTHR15153">
    <property type="entry name" value="TUMOR NECROSIS FACTOR LIGAND SUPERFAMILY MEMBER 9"/>
    <property type="match status" value="1"/>
</dbReference>
<dbReference type="Proteomes" id="UP000515203">
    <property type="component" value="Unplaced"/>
</dbReference>
<keyword evidence="2" id="KW-0812">Transmembrane</keyword>
<evidence type="ECO:0000313" key="5">
    <source>
        <dbReference type="RefSeq" id="XP_004633036.1"/>
    </source>
</evidence>
<dbReference type="GeneID" id="101574509"/>
<dbReference type="RefSeq" id="XP_004633036.1">
    <property type="nucleotide sequence ID" value="XM_004632979.2"/>
</dbReference>
<dbReference type="OrthoDB" id="9450706at2759"/>
<evidence type="ECO:0000259" key="3">
    <source>
        <dbReference type="SMART" id="SM00207"/>
    </source>
</evidence>
<dbReference type="GO" id="GO:0042104">
    <property type="term" value="P:positive regulation of activated T cell proliferation"/>
    <property type="evidence" value="ECO:0007669"/>
    <property type="project" value="TreeGrafter"/>
</dbReference>
<keyword evidence="2" id="KW-0472">Membrane</keyword>
<evidence type="ECO:0000313" key="4">
    <source>
        <dbReference type="Proteomes" id="UP000515203"/>
    </source>
</evidence>
<evidence type="ECO:0000256" key="1">
    <source>
        <dbReference type="ARBA" id="ARBA00008670"/>
    </source>
</evidence>
<organism evidence="4 5">
    <name type="scientific">Octodon degus</name>
    <name type="common">Degu</name>
    <name type="synonym">Sciurus degus</name>
    <dbReference type="NCBI Taxonomy" id="10160"/>
    <lineage>
        <taxon>Eukaryota</taxon>
        <taxon>Metazoa</taxon>
        <taxon>Chordata</taxon>
        <taxon>Craniata</taxon>
        <taxon>Vertebrata</taxon>
        <taxon>Euteleostomi</taxon>
        <taxon>Mammalia</taxon>
        <taxon>Eutheria</taxon>
        <taxon>Euarchontoglires</taxon>
        <taxon>Glires</taxon>
        <taxon>Rodentia</taxon>
        <taxon>Hystricomorpha</taxon>
        <taxon>Octodontidae</taxon>
        <taxon>Octodon</taxon>
    </lineage>
</organism>